<feature type="compositionally biased region" description="Polar residues" evidence="1">
    <location>
        <begin position="1254"/>
        <end position="1263"/>
    </location>
</feature>
<dbReference type="Proteomes" id="UP000480548">
    <property type="component" value="Unassembled WGS sequence"/>
</dbReference>
<feature type="compositionally biased region" description="Polar residues" evidence="1">
    <location>
        <begin position="1128"/>
        <end position="1167"/>
    </location>
</feature>
<reference evidence="4 5" key="1">
    <citation type="submission" date="2019-06" db="EMBL/GenBank/DDBJ databases">
        <authorList>
            <person name="Palmer J.M."/>
        </authorList>
    </citation>
    <scope>NUCLEOTIDE SEQUENCE [LARGE SCALE GENOMIC DNA]</scope>
    <source>
        <strain evidence="2 4">TWF102</strain>
        <strain evidence="3 5">TWF703</strain>
    </source>
</reference>
<feature type="compositionally biased region" description="Pro residues" evidence="1">
    <location>
        <begin position="298"/>
        <end position="312"/>
    </location>
</feature>
<feature type="compositionally biased region" description="Low complexity" evidence="1">
    <location>
        <begin position="1203"/>
        <end position="1212"/>
    </location>
</feature>
<evidence type="ECO:0000313" key="5">
    <source>
        <dbReference type="Proteomes" id="UP000480548"/>
    </source>
</evidence>
<feature type="compositionally biased region" description="Polar residues" evidence="1">
    <location>
        <begin position="1024"/>
        <end position="1081"/>
    </location>
</feature>
<feature type="compositionally biased region" description="Basic and acidic residues" evidence="1">
    <location>
        <begin position="1308"/>
        <end position="1320"/>
    </location>
</feature>
<accession>A0A7C8JZZ0</accession>
<evidence type="ECO:0000313" key="2">
    <source>
        <dbReference type="EMBL" id="KAF3112795.1"/>
    </source>
</evidence>
<organism evidence="3 5">
    <name type="scientific">Orbilia oligospora</name>
    <name type="common">Nematode-trapping fungus</name>
    <name type="synonym">Arthrobotrys oligospora</name>
    <dbReference type="NCBI Taxonomy" id="2813651"/>
    <lineage>
        <taxon>Eukaryota</taxon>
        <taxon>Fungi</taxon>
        <taxon>Dikarya</taxon>
        <taxon>Ascomycota</taxon>
        <taxon>Pezizomycotina</taxon>
        <taxon>Orbiliomycetes</taxon>
        <taxon>Orbiliales</taxon>
        <taxon>Orbiliaceae</taxon>
        <taxon>Orbilia</taxon>
    </lineage>
</organism>
<name>A0A7C8JZZ0_ORBOL</name>
<feature type="region of interest" description="Disordered" evidence="1">
    <location>
        <begin position="1288"/>
        <end position="1320"/>
    </location>
</feature>
<feature type="compositionally biased region" description="Polar residues" evidence="1">
    <location>
        <begin position="1177"/>
        <end position="1195"/>
    </location>
</feature>
<evidence type="ECO:0000313" key="4">
    <source>
        <dbReference type="Proteomes" id="UP000475325"/>
    </source>
</evidence>
<comment type="caution">
    <text evidence="3">The sequence shown here is derived from an EMBL/GenBank/DDBJ whole genome shotgun (WGS) entry which is preliminary data.</text>
</comment>
<gene>
    <name evidence="2" type="ORF">TWF102_004191</name>
    <name evidence="3" type="ORF">TWF703_000268</name>
</gene>
<feature type="compositionally biased region" description="Polar residues" evidence="1">
    <location>
        <begin position="1226"/>
        <end position="1247"/>
    </location>
</feature>
<proteinExistence type="predicted"/>
<protein>
    <submittedName>
        <fullName evidence="3">Uncharacterized protein</fullName>
    </submittedName>
</protein>
<feature type="region of interest" description="Disordered" evidence="1">
    <location>
        <begin position="184"/>
        <end position="210"/>
    </location>
</feature>
<dbReference type="Proteomes" id="UP000475325">
    <property type="component" value="Unassembled WGS sequence"/>
</dbReference>
<feature type="region of interest" description="Disordered" evidence="1">
    <location>
        <begin position="245"/>
        <end position="327"/>
    </location>
</feature>
<feature type="region of interest" description="Disordered" evidence="1">
    <location>
        <begin position="1012"/>
        <end position="1266"/>
    </location>
</feature>
<dbReference type="EMBL" id="WIQW01000002">
    <property type="protein sequence ID" value="KAF3112795.1"/>
    <property type="molecule type" value="Genomic_DNA"/>
</dbReference>
<evidence type="ECO:0000313" key="3">
    <source>
        <dbReference type="EMBL" id="KAF3142765.1"/>
    </source>
</evidence>
<sequence>MKLKKLWPFKKREKAPIPTRSEDITAMRGADGPTMLEIERRHLKRLKQEGASEFMIECQTKTVKSWTNSEKRRIAAEKARAAYEKSQARGRRQRAAARRWVNNISLFFGGDYVTPPEDPYIPTPGERVLFQHNGAICRPERPDPSTPAQNPLEDANVWGSWDEQLSRQFAFPMEEAARIRAEIEHGSTEGSTVDDSVDEDLAGGQGSGQAVRDGYRLYENLRKAERVLGEKINISAYKLALARADPRPPTPPHMKPGWVMPPRAPGDPPLPDAAVLNGPKRPRANPYEKPTTKWSLPPFVPPPAPAPAPVPQPQAGLSQGHPHGEPLHEEEFFHGRAAGDAQRASADSDALGAIEKEFLHRSCPPATPAVRPTSEVPTEGDFQGQVEFIPLNLTCSNPEEGMTLAEMLASEGLEDSELPPAARLIEVAKKPSLKIKGFGVSPLEGEQGRSGGGGRTFNEGGIDMEVYRAKRMGDPYRDSGITRERYGSTIDHEKAAEMVKTAKELGKHPEETFKSIRGIRHRPENQKPKVGFVDHLQRYVAASEGRNLDFFDLHTRKKGGIKQSERYEEQQLKKRLEQRAREAQGGLPSVEETQPMRIIYQKPPTPKPYLAVAVEEKRPFDPANDNDGGIQLPTLSSYGSNNTQLHAFSSRGPDTTGEIQFAAPSPYEPNNTEKAEFPDPSSCMVNDIEGIQIPTLSSYGTQFPPPSPDQAYNPEEAQVSVPSPYDAGNVQDIQLPTLSSYQVDSIEEPELQIPSLSEVDVFHELLLPNLPIPYDIDDDDQGSYHGGYPGDDFFRPPHPEDLIPFEIPYTGLRYDSDDDYLPYPSPDPVKLEHPTATPFIPFDSMLFPRTCDVKRMVKPRGLETTIEPRETEVKRRKVPVLTVEGSASALLINAIVKVKNERSSQGDPCTPLKLLSPTPDDEIWIMKFNFDVILEAERLAKESGNSDCVKSAVRIAARELGVELPQSAGTHLLNLRTWLMREYYESRATLKARQRREIEDLLELERLAQEGLNPKGVPRRDRNTANGVATSTKNTISKGNQSRPGSQFDNPRIKSQSSTAPSEIQPTISRPESQSAASRPESQSAASQPISQSTDSRPGSQLFMFKRQPRPVFGLRRRLSPEERVKTRSPQQVTSVRNSAQSEASSMARYQQASPVNRSPSPTTDTYIQGIPEDLPQPSSAESEQARNSIQSEASSMARYQRSSPVGSPSSPIVDTHIHSVPEEIVQQSPPQAAQARNSVQSESSSTAHHRQSLLDSSPSSPTAEAYLHGIPEGFLREQAQMANERILESQVQPSPSGVVRRHRIRDRTRPAKFDVRDVL</sequence>
<feature type="compositionally biased region" description="Pro residues" evidence="1">
    <location>
        <begin position="262"/>
        <end position="271"/>
    </location>
</feature>
<dbReference type="EMBL" id="WIQZ01000010">
    <property type="protein sequence ID" value="KAF3142765.1"/>
    <property type="molecule type" value="Genomic_DNA"/>
</dbReference>
<feature type="compositionally biased region" description="Low complexity" evidence="1">
    <location>
        <begin position="1082"/>
        <end position="1093"/>
    </location>
</feature>
<evidence type="ECO:0000256" key="1">
    <source>
        <dbReference type="SAM" id="MobiDB-lite"/>
    </source>
</evidence>